<keyword evidence="2" id="KW-0234">DNA repair</keyword>
<dbReference type="Gene3D" id="3.30.310.20">
    <property type="entry name" value="DNA-3-methyladenine glycosylase AlkA, N-terminal domain"/>
    <property type="match status" value="1"/>
</dbReference>
<reference evidence="4 5" key="1">
    <citation type="submission" date="2016-01" db="EMBL/GenBank/DDBJ databases">
        <title>Janibacter melonis strain CD11_4 genome sequencing and assembly.</title>
        <authorList>
            <person name="Nair G.R."/>
            <person name="Kaur G."/>
            <person name="Chander A.M."/>
            <person name="Mayilraj S."/>
        </authorList>
    </citation>
    <scope>NUCLEOTIDE SEQUENCE [LARGE SCALE GENOMIC DNA]</scope>
    <source>
        <strain evidence="4 5">CD11-4</strain>
    </source>
</reference>
<dbReference type="SMART" id="SM01009">
    <property type="entry name" value="AlkA_N"/>
    <property type="match status" value="1"/>
</dbReference>
<gene>
    <name evidence="4" type="ORF">AWH69_10210</name>
</gene>
<sequence length="299" mass="32024">MPADRDPRDRVGGPVTVETTLEYEPPLDWQGLLDWYRYHALDGVEVVDDDSYRLALALPHGSALVELRDDPGQDRLAARLELADAADHDAAVAVLRRMLDLDTDPAEVDAHLRTVPVLAPLVARRPGIRLPGTPTPFEAVLRAVTGQQVSVAAGLTQLHRLVAEVGTPSAEVGALQPFPGPAAVHPFGTGWYHGTRSRRRALEGVLDLAADGGLDPGLDPETTGAALHAVWGVGAWTVASTLMRGHGAADVDLRGDRALVVALERLTSEVDLPDVLRAASPWRSYAALHLWTARPLGSR</sequence>
<comment type="caution">
    <text evidence="4">The sequence shown here is derived from an EMBL/GenBank/DDBJ whole genome shotgun (WGS) entry which is preliminary data.</text>
</comment>
<dbReference type="GO" id="GO:0006285">
    <property type="term" value="P:base-excision repair, AP site formation"/>
    <property type="evidence" value="ECO:0007669"/>
    <property type="project" value="TreeGrafter"/>
</dbReference>
<dbReference type="InterPro" id="IPR051912">
    <property type="entry name" value="Alkylbase_DNA_Glycosylase/TA"/>
</dbReference>
<dbReference type="PANTHER" id="PTHR43003">
    <property type="entry name" value="DNA-3-METHYLADENINE GLYCOSYLASE"/>
    <property type="match status" value="1"/>
</dbReference>
<dbReference type="STRING" id="262209.AWH69_10210"/>
<dbReference type="EMBL" id="LQZG01000003">
    <property type="protein sequence ID" value="OAB86797.1"/>
    <property type="molecule type" value="Genomic_DNA"/>
</dbReference>
<dbReference type="SUPFAM" id="SSF48150">
    <property type="entry name" value="DNA-glycosylase"/>
    <property type="match status" value="1"/>
</dbReference>
<dbReference type="GO" id="GO:0005737">
    <property type="term" value="C:cytoplasm"/>
    <property type="evidence" value="ECO:0007669"/>
    <property type="project" value="TreeGrafter"/>
</dbReference>
<dbReference type="GO" id="GO:0006307">
    <property type="term" value="P:DNA alkylation repair"/>
    <property type="evidence" value="ECO:0007669"/>
    <property type="project" value="TreeGrafter"/>
</dbReference>
<name>A0A176QAW6_9MICO</name>
<dbReference type="GO" id="GO:0032131">
    <property type="term" value="F:alkylated DNA binding"/>
    <property type="evidence" value="ECO:0007669"/>
    <property type="project" value="TreeGrafter"/>
</dbReference>
<keyword evidence="1" id="KW-0227">DNA damage</keyword>
<evidence type="ECO:0000256" key="1">
    <source>
        <dbReference type="ARBA" id="ARBA00022763"/>
    </source>
</evidence>
<accession>A0A176QAW6</accession>
<dbReference type="InterPro" id="IPR037046">
    <property type="entry name" value="AlkA_N_sf"/>
</dbReference>
<dbReference type="InterPro" id="IPR010316">
    <property type="entry name" value="AlkA_N"/>
</dbReference>
<dbReference type="AlphaFoldDB" id="A0A176QAW6"/>
<dbReference type="Gene3D" id="1.10.340.30">
    <property type="entry name" value="Hypothetical protein, domain 2"/>
    <property type="match status" value="1"/>
</dbReference>
<dbReference type="Pfam" id="PF06029">
    <property type="entry name" value="AlkA_N"/>
    <property type="match status" value="1"/>
</dbReference>
<organism evidence="4 5">
    <name type="scientific">Janibacter melonis</name>
    <dbReference type="NCBI Taxonomy" id="262209"/>
    <lineage>
        <taxon>Bacteria</taxon>
        <taxon>Bacillati</taxon>
        <taxon>Actinomycetota</taxon>
        <taxon>Actinomycetes</taxon>
        <taxon>Micrococcales</taxon>
        <taxon>Intrasporangiaceae</taxon>
        <taxon>Janibacter</taxon>
    </lineage>
</organism>
<dbReference type="GO" id="GO:0008725">
    <property type="term" value="F:DNA-3-methyladenine glycosylase activity"/>
    <property type="evidence" value="ECO:0007669"/>
    <property type="project" value="TreeGrafter"/>
</dbReference>
<evidence type="ECO:0000259" key="3">
    <source>
        <dbReference type="SMART" id="SM01009"/>
    </source>
</evidence>
<keyword evidence="5" id="KW-1185">Reference proteome</keyword>
<feature type="domain" description="DNA-3-methyladenine glycosylase AlkA N-terminal" evidence="3">
    <location>
        <begin position="18"/>
        <end position="135"/>
    </location>
</feature>
<dbReference type="SUPFAM" id="SSF55945">
    <property type="entry name" value="TATA-box binding protein-like"/>
    <property type="match status" value="1"/>
</dbReference>
<dbReference type="PANTHER" id="PTHR43003:SF13">
    <property type="entry name" value="DNA-3-METHYLADENINE GLYCOSYLASE 2"/>
    <property type="match status" value="1"/>
</dbReference>
<evidence type="ECO:0000313" key="4">
    <source>
        <dbReference type="EMBL" id="OAB86797.1"/>
    </source>
</evidence>
<protein>
    <recommendedName>
        <fullName evidence="3">DNA-3-methyladenine glycosylase AlkA N-terminal domain-containing protein</fullName>
    </recommendedName>
</protein>
<proteinExistence type="predicted"/>
<dbReference type="Proteomes" id="UP000076976">
    <property type="component" value="Unassembled WGS sequence"/>
</dbReference>
<evidence type="ECO:0000256" key="2">
    <source>
        <dbReference type="ARBA" id="ARBA00023204"/>
    </source>
</evidence>
<dbReference type="GO" id="GO:0043916">
    <property type="term" value="F:DNA-7-methylguanine glycosylase activity"/>
    <property type="evidence" value="ECO:0007669"/>
    <property type="project" value="TreeGrafter"/>
</dbReference>
<evidence type="ECO:0000313" key="5">
    <source>
        <dbReference type="Proteomes" id="UP000076976"/>
    </source>
</evidence>
<dbReference type="InterPro" id="IPR011257">
    <property type="entry name" value="DNA_glycosylase"/>
</dbReference>
<dbReference type="GO" id="GO:0032993">
    <property type="term" value="C:protein-DNA complex"/>
    <property type="evidence" value="ECO:0007669"/>
    <property type="project" value="TreeGrafter"/>
</dbReference>
<dbReference type="RefSeq" id="WP_068274984.1">
    <property type="nucleotide sequence ID" value="NZ_LQZG01000003.1"/>
</dbReference>